<dbReference type="OrthoDB" id="3207600at2759"/>
<dbReference type="Proteomes" id="UP000053392">
    <property type="component" value="Unassembled WGS sequence"/>
</dbReference>
<reference evidence="2 3" key="1">
    <citation type="submission" date="2015-01" db="EMBL/GenBank/DDBJ databases">
        <title>The Genome Sequence of Cryptococcus gattii Ram5.</title>
        <authorList>
            <consortium name="The Broad Institute Genomics Platform"/>
            <person name="Cuomo C."/>
            <person name="Litvintseva A."/>
            <person name="Chen Y."/>
            <person name="Heitman J."/>
            <person name="Sun S."/>
            <person name="Springer D."/>
            <person name="Dromer F."/>
            <person name="Young S."/>
            <person name="Zeng Q."/>
            <person name="Gargeya S."/>
            <person name="Abouelleil A."/>
            <person name="Alvarado L."/>
            <person name="Chapman S.B."/>
            <person name="Gainer-Dewar J."/>
            <person name="Goldberg J."/>
            <person name="Griggs A."/>
            <person name="Gujja S."/>
            <person name="Hansen M."/>
            <person name="Howarth C."/>
            <person name="Imamovic A."/>
            <person name="Larimer J."/>
            <person name="Murphy C."/>
            <person name="Naylor J."/>
            <person name="Pearson M."/>
            <person name="Priest M."/>
            <person name="Roberts A."/>
            <person name="Saif S."/>
            <person name="Shea T."/>
            <person name="Sykes S."/>
            <person name="Wortman J."/>
            <person name="Nusbaum C."/>
            <person name="Birren B."/>
        </authorList>
    </citation>
    <scope>NUCLEOTIDE SEQUENCE [LARGE SCALE GENOMIC DNA]</scope>
    <source>
        <strain evidence="2 3">Ram5</strain>
    </source>
</reference>
<dbReference type="InterPro" id="IPR046496">
    <property type="entry name" value="DUF6589"/>
</dbReference>
<evidence type="ECO:0000259" key="1">
    <source>
        <dbReference type="Pfam" id="PF20231"/>
    </source>
</evidence>
<dbReference type="HOGENOM" id="CLU_1722288_0_0_1"/>
<accession>A0A0D0U398</accession>
<organism evidence="2 3">
    <name type="scientific">Cryptococcus deuterogattii Ram5</name>
    <dbReference type="NCBI Taxonomy" id="1296110"/>
    <lineage>
        <taxon>Eukaryota</taxon>
        <taxon>Fungi</taxon>
        <taxon>Dikarya</taxon>
        <taxon>Basidiomycota</taxon>
        <taxon>Agaricomycotina</taxon>
        <taxon>Tremellomycetes</taxon>
        <taxon>Tremellales</taxon>
        <taxon>Cryptococcaceae</taxon>
        <taxon>Cryptococcus</taxon>
        <taxon>Cryptococcus gattii species complex</taxon>
    </lineage>
</organism>
<name>A0A0D0U398_9TREE</name>
<proteinExistence type="predicted"/>
<feature type="domain" description="DUF6589" evidence="1">
    <location>
        <begin position="7"/>
        <end position="84"/>
    </location>
</feature>
<keyword evidence="3" id="KW-1185">Reference proteome</keyword>
<gene>
    <name evidence="2" type="ORF">I313_00820</name>
</gene>
<dbReference type="AlphaFoldDB" id="A0A0D0U398"/>
<evidence type="ECO:0000313" key="2">
    <source>
        <dbReference type="EMBL" id="KIR42618.1"/>
    </source>
</evidence>
<dbReference type="EMBL" id="KN847897">
    <property type="protein sequence ID" value="KIR42618.1"/>
    <property type="molecule type" value="Genomic_DNA"/>
</dbReference>
<protein>
    <recommendedName>
        <fullName evidence="1">DUF6589 domain-containing protein</fullName>
    </recommendedName>
</protein>
<sequence length="152" mass="17744">MDLFLADEMLMEREYDRSVKYGDPGCMWEDCWRWLLILGGLMRMTRYTNFVLEMFVKFKTMLQKMLDFYEATWLVNLTGKEGKMTHYWVQALVGSVSQRFGLNDACDDFGRGRKQHGSTIHVREAIPDVVEIETLIPTAEELGQQIEEDGDD</sequence>
<evidence type="ECO:0000313" key="3">
    <source>
        <dbReference type="Proteomes" id="UP000053392"/>
    </source>
</evidence>
<dbReference type="Pfam" id="PF20231">
    <property type="entry name" value="DUF6589"/>
    <property type="match status" value="1"/>
</dbReference>